<accession>A0AA40BYA2</accession>
<reference evidence="9" key="1">
    <citation type="submission" date="2023-06" db="EMBL/GenBank/DDBJ databases">
        <title>Genome-scale phylogeny and comparative genomics of the fungal order Sordariales.</title>
        <authorList>
            <consortium name="Lawrence Berkeley National Laboratory"/>
            <person name="Hensen N."/>
            <person name="Bonometti L."/>
            <person name="Westerberg I."/>
            <person name="Brannstrom I.O."/>
            <person name="Guillou S."/>
            <person name="Cros-Aarteil S."/>
            <person name="Calhoun S."/>
            <person name="Haridas S."/>
            <person name="Kuo A."/>
            <person name="Mondo S."/>
            <person name="Pangilinan J."/>
            <person name="Riley R."/>
            <person name="LaButti K."/>
            <person name="Andreopoulos B."/>
            <person name="Lipzen A."/>
            <person name="Chen C."/>
            <person name="Yanf M."/>
            <person name="Daum C."/>
            <person name="Ng V."/>
            <person name="Clum A."/>
            <person name="Steindorff A."/>
            <person name="Ohm R."/>
            <person name="Martin F."/>
            <person name="Silar P."/>
            <person name="Natvig D."/>
            <person name="Lalanne C."/>
            <person name="Gautier V."/>
            <person name="Ament-velasquez S.L."/>
            <person name="Kruys A."/>
            <person name="Hutchinson M.I."/>
            <person name="Powell A.J."/>
            <person name="Barry K."/>
            <person name="Miller A.N."/>
            <person name="Grigoriev I.V."/>
            <person name="Debuchy R."/>
            <person name="Gladieux P."/>
            <person name="Thoren M.H."/>
            <person name="Johannesson H."/>
        </authorList>
    </citation>
    <scope>NUCLEOTIDE SEQUENCE</scope>
    <source>
        <strain evidence="9">SMH3391-2</strain>
    </source>
</reference>
<proteinExistence type="predicted"/>
<organism evidence="9 10">
    <name type="scientific">Bombardia bombarda</name>
    <dbReference type="NCBI Taxonomy" id="252184"/>
    <lineage>
        <taxon>Eukaryota</taxon>
        <taxon>Fungi</taxon>
        <taxon>Dikarya</taxon>
        <taxon>Ascomycota</taxon>
        <taxon>Pezizomycotina</taxon>
        <taxon>Sordariomycetes</taxon>
        <taxon>Sordariomycetidae</taxon>
        <taxon>Sordariales</taxon>
        <taxon>Lasiosphaeriaceae</taxon>
        <taxon>Bombardia</taxon>
    </lineage>
</organism>
<evidence type="ECO:0000256" key="4">
    <source>
        <dbReference type="ARBA" id="ARBA00022989"/>
    </source>
</evidence>
<gene>
    <name evidence="9" type="ORF">B0T17DRAFT_324627</name>
</gene>
<evidence type="ECO:0000256" key="3">
    <source>
        <dbReference type="ARBA" id="ARBA00022692"/>
    </source>
</evidence>
<feature type="compositionally biased region" description="Gly residues" evidence="6">
    <location>
        <begin position="61"/>
        <end position="71"/>
    </location>
</feature>
<dbReference type="Pfam" id="PF02656">
    <property type="entry name" value="DUF202"/>
    <property type="match status" value="1"/>
</dbReference>
<feature type="transmembrane region" description="Helical" evidence="7">
    <location>
        <begin position="221"/>
        <end position="240"/>
    </location>
</feature>
<keyword evidence="4 7" id="KW-1133">Transmembrane helix</keyword>
<protein>
    <recommendedName>
        <fullName evidence="8">DUF202 domain-containing protein</fullName>
    </recommendedName>
</protein>
<comment type="caution">
    <text evidence="9">The sequence shown here is derived from an EMBL/GenBank/DDBJ whole genome shotgun (WGS) entry which is preliminary data.</text>
</comment>
<dbReference type="Proteomes" id="UP001174934">
    <property type="component" value="Unassembled WGS sequence"/>
</dbReference>
<keyword evidence="3 7" id="KW-0812">Transmembrane</keyword>
<sequence>MAGLVDSMFGSAVDRIFDRSGARERAESFSDQQPGQPSPRLQPLLAGSVRGDALYSPYGSPRGGGGGGGSRAGVAEESSEDENGVVRRAPRRQQIPNYQSTTQTQTSARRRAAQGRSSSSHAHSHPPAPPAGNGDGNGTTRGSGESGGKGWKEKLQYFQSIELENKGSVARDHLALERTFLAWLRTSLAFASIGIAITQLFRLNTSLAQDGAQADTLRHLGKPLGSAFLAISILTLFLGYKRYLQTQHWVIKGKFPASRGTIMLMSFIAFAVTVSSLVVVLAVQTNTS</sequence>
<evidence type="ECO:0000256" key="1">
    <source>
        <dbReference type="ARBA" id="ARBA00004651"/>
    </source>
</evidence>
<evidence type="ECO:0000313" key="9">
    <source>
        <dbReference type="EMBL" id="KAK0618127.1"/>
    </source>
</evidence>
<evidence type="ECO:0000256" key="5">
    <source>
        <dbReference type="ARBA" id="ARBA00023136"/>
    </source>
</evidence>
<feature type="compositionally biased region" description="Gly residues" evidence="6">
    <location>
        <begin position="133"/>
        <end position="149"/>
    </location>
</feature>
<feature type="transmembrane region" description="Helical" evidence="7">
    <location>
        <begin position="261"/>
        <end position="283"/>
    </location>
</feature>
<evidence type="ECO:0000256" key="6">
    <source>
        <dbReference type="SAM" id="MobiDB-lite"/>
    </source>
</evidence>
<dbReference type="AlphaFoldDB" id="A0AA40BYA2"/>
<keyword evidence="2" id="KW-1003">Cell membrane</keyword>
<feature type="transmembrane region" description="Helical" evidence="7">
    <location>
        <begin position="180"/>
        <end position="201"/>
    </location>
</feature>
<keyword evidence="5 7" id="KW-0472">Membrane</keyword>
<evidence type="ECO:0000256" key="7">
    <source>
        <dbReference type="SAM" id="Phobius"/>
    </source>
</evidence>
<dbReference type="PANTHER" id="PTHR34187">
    <property type="entry name" value="FGR18P"/>
    <property type="match status" value="1"/>
</dbReference>
<evidence type="ECO:0000313" key="10">
    <source>
        <dbReference type="Proteomes" id="UP001174934"/>
    </source>
</evidence>
<name>A0AA40BYA2_9PEZI</name>
<comment type="subcellular location">
    <subcellularLocation>
        <location evidence="1">Cell membrane</location>
        <topology evidence="1">Multi-pass membrane protein</topology>
    </subcellularLocation>
</comment>
<keyword evidence="10" id="KW-1185">Reference proteome</keyword>
<feature type="domain" description="DUF202" evidence="8">
    <location>
        <begin position="171"/>
        <end position="248"/>
    </location>
</feature>
<dbReference type="PANTHER" id="PTHR34187:SF2">
    <property type="entry name" value="DUF202 DOMAIN-CONTAINING PROTEIN"/>
    <property type="match status" value="1"/>
</dbReference>
<dbReference type="EMBL" id="JAULSR010000005">
    <property type="protein sequence ID" value="KAK0618127.1"/>
    <property type="molecule type" value="Genomic_DNA"/>
</dbReference>
<evidence type="ECO:0000259" key="8">
    <source>
        <dbReference type="Pfam" id="PF02656"/>
    </source>
</evidence>
<feature type="region of interest" description="Disordered" evidence="6">
    <location>
        <begin position="21"/>
        <end position="149"/>
    </location>
</feature>
<dbReference type="InterPro" id="IPR052053">
    <property type="entry name" value="IM_YidH-like"/>
</dbReference>
<evidence type="ECO:0000256" key="2">
    <source>
        <dbReference type="ARBA" id="ARBA00022475"/>
    </source>
</evidence>
<dbReference type="GO" id="GO:0005886">
    <property type="term" value="C:plasma membrane"/>
    <property type="evidence" value="ECO:0007669"/>
    <property type="project" value="UniProtKB-SubCell"/>
</dbReference>
<dbReference type="InterPro" id="IPR003807">
    <property type="entry name" value="DUF202"/>
</dbReference>